<keyword evidence="1" id="KW-1133">Transmembrane helix</keyword>
<dbReference type="EMBL" id="BBPA01000013">
    <property type="protein sequence ID" value="GAL91812.1"/>
    <property type="molecule type" value="Genomic_DNA"/>
</dbReference>
<keyword evidence="1" id="KW-0472">Membrane</keyword>
<gene>
    <name evidence="2" type="ORF">N44_00100</name>
</gene>
<evidence type="ECO:0000313" key="2">
    <source>
        <dbReference type="EMBL" id="GAL91812.1"/>
    </source>
</evidence>
<dbReference type="RefSeq" id="WP_045357218.1">
    <property type="nucleotide sequence ID" value="NZ_BBPA01000013.1"/>
</dbReference>
<comment type="caution">
    <text evidence="2">The sequence shown here is derived from an EMBL/GenBank/DDBJ whole genome shotgun (WGS) entry which is preliminary data.</text>
</comment>
<proteinExistence type="predicted"/>
<feature type="transmembrane region" description="Helical" evidence="1">
    <location>
        <begin position="25"/>
        <end position="45"/>
    </location>
</feature>
<keyword evidence="1" id="KW-0812">Transmembrane</keyword>
<evidence type="ECO:0000313" key="3">
    <source>
        <dbReference type="Proteomes" id="UP000030321"/>
    </source>
</evidence>
<sequence length="248" mass="28206">MISQKIPAEVSLVLDKVKKKLPGNYLLLLCLLLVLILGGILPNLISGQWSWVDQPRIGNIQKMKIIQKSGIELSDLKTINQSQGQIGEGEWSVQVVESPDGKRITVLLKPQVYYKNQPAVEWSDINAIGHWNQGEITELRIPTQSGGKATARFYRAWKQNTFAVVQWYAWLGGGHYDPSVWYWLDQWAQLKRQRVPWIAVSLFIPLEPTKKLQTLTPFALSVAGEVQSYLEQNVLSQLTFLPQTKKEK</sequence>
<dbReference type="InterPro" id="IPR030917">
    <property type="entry name" value="Cyanoexo_CrtB_assoc"/>
</dbReference>
<accession>A0A0A1VPT2</accession>
<protein>
    <recommendedName>
        <fullName evidence="4">Cyanoexosortase B system-associated protein</fullName>
    </recommendedName>
</protein>
<organism evidence="2 3">
    <name type="scientific">Microcystis aeruginosa NIES-44</name>
    <dbReference type="NCBI Taxonomy" id="449439"/>
    <lineage>
        <taxon>Bacteria</taxon>
        <taxon>Bacillati</taxon>
        <taxon>Cyanobacteriota</taxon>
        <taxon>Cyanophyceae</taxon>
        <taxon>Oscillatoriophycideae</taxon>
        <taxon>Chroococcales</taxon>
        <taxon>Microcystaceae</taxon>
        <taxon>Microcystis</taxon>
    </lineage>
</organism>
<evidence type="ECO:0008006" key="4">
    <source>
        <dbReference type="Google" id="ProtNLM"/>
    </source>
</evidence>
<evidence type="ECO:0000256" key="1">
    <source>
        <dbReference type="SAM" id="Phobius"/>
    </source>
</evidence>
<dbReference type="AlphaFoldDB" id="A0A0A1VPT2"/>
<name>A0A0A1VPT2_MICAE</name>
<dbReference type="NCBIfam" id="TIGR04533">
    <property type="entry name" value="cyanosortB_assc"/>
    <property type="match status" value="1"/>
</dbReference>
<reference evidence="3" key="1">
    <citation type="journal article" date="2015" name="Genome">
        <title>Whole Genome Sequence of the Non-Microcystin-Producing Microcystis aeruginosa Strain NIES-44.</title>
        <authorList>
            <person name="Okano K."/>
            <person name="Miyata N."/>
            <person name="Ozaki Y."/>
        </authorList>
    </citation>
    <scope>NUCLEOTIDE SEQUENCE [LARGE SCALE GENOMIC DNA]</scope>
    <source>
        <strain evidence="3">NIES-44</strain>
    </source>
</reference>
<dbReference type="Proteomes" id="UP000030321">
    <property type="component" value="Unassembled WGS sequence"/>
</dbReference>